<reference evidence="1 2" key="1">
    <citation type="submission" date="2016-10" db="EMBL/GenBank/DDBJ databases">
        <authorList>
            <person name="Varghese N."/>
            <person name="Submissions S."/>
        </authorList>
    </citation>
    <scope>NUCLEOTIDE SEQUENCE [LARGE SCALE GENOMIC DNA]</scope>
    <source>
        <strain evidence="1 2">Mar_2010_102</strain>
    </source>
</reference>
<evidence type="ECO:0008006" key="3">
    <source>
        <dbReference type="Google" id="ProtNLM"/>
    </source>
</evidence>
<dbReference type="STRING" id="1250231.SAMN04488552_2027"/>
<dbReference type="Proteomes" id="UP000198858">
    <property type="component" value="Chromosome I"/>
</dbReference>
<evidence type="ECO:0000313" key="2">
    <source>
        <dbReference type="Proteomes" id="UP000198858"/>
    </source>
</evidence>
<dbReference type="RefSeq" id="WP_089662354.1">
    <property type="nucleotide sequence ID" value="NZ_LT629745.1"/>
</dbReference>
<dbReference type="EMBL" id="LT629745">
    <property type="protein sequence ID" value="SDS07770.1"/>
    <property type="molecule type" value="Genomic_DNA"/>
</dbReference>
<keyword evidence="2" id="KW-1185">Reference proteome</keyword>
<name>A0A1H1P9L9_9FLAO</name>
<gene>
    <name evidence="1" type="ORF">SAMN04488552_2027</name>
</gene>
<sequence length="122" mass="14428">MKKLIFVYNADSGKLNALMDSLHKVVNPSSYSCKLCELTYGSIEEKKVWKNFRENLDVETEFLHRNEFQKLYASKFGYKFEFPIILAQTDKGLEVFLSKNEFSEIHDLEELIDIIKTRMELY</sequence>
<accession>A0A1H1P9L9</accession>
<organism evidence="1 2">
    <name type="scientific">Christiangramia echinicola</name>
    <dbReference type="NCBI Taxonomy" id="279359"/>
    <lineage>
        <taxon>Bacteria</taxon>
        <taxon>Pseudomonadati</taxon>
        <taxon>Bacteroidota</taxon>
        <taxon>Flavobacteriia</taxon>
        <taxon>Flavobacteriales</taxon>
        <taxon>Flavobacteriaceae</taxon>
        <taxon>Christiangramia</taxon>
    </lineage>
</organism>
<proteinExistence type="predicted"/>
<evidence type="ECO:0000313" key="1">
    <source>
        <dbReference type="EMBL" id="SDS07770.1"/>
    </source>
</evidence>
<dbReference type="AlphaFoldDB" id="A0A1H1P9L9"/>
<protein>
    <recommendedName>
        <fullName evidence="3">GTPase</fullName>
    </recommendedName>
</protein>